<keyword evidence="2" id="KW-0812">Transmembrane</keyword>
<sequence>MAALFPRYYCGYGYSNDCRGSSWNEWGRWVAFAVIVGVAFIIFFGFACFNARRRRRHGARPITGTGWMAPPPGPPPPGQPQYQQPYYGDPYYQAQPPPQYSANPQSYGYFGAAPQQPPQPQGIELQSPPNAYAQGAHPYAPPPGPPPNNKA</sequence>
<keyword evidence="4" id="KW-1185">Reference proteome</keyword>
<evidence type="ECO:0000313" key="4">
    <source>
        <dbReference type="Proteomes" id="UP001141434"/>
    </source>
</evidence>
<dbReference type="GO" id="GO:0016192">
    <property type="term" value="P:vesicle-mediated transport"/>
    <property type="evidence" value="ECO:0007669"/>
    <property type="project" value="TreeGrafter"/>
</dbReference>
<protein>
    <recommendedName>
        <fullName evidence="5">Chitin synthesis regulation, Congo red resistance, RCR protein</fullName>
    </recommendedName>
</protein>
<feature type="compositionally biased region" description="Pro residues" evidence="1">
    <location>
        <begin position="69"/>
        <end position="79"/>
    </location>
</feature>
<dbReference type="EMBL" id="JAPMSZ010000005">
    <property type="protein sequence ID" value="KAJ5101626.1"/>
    <property type="molecule type" value="Genomic_DNA"/>
</dbReference>
<feature type="transmembrane region" description="Helical" evidence="2">
    <location>
        <begin position="29"/>
        <end position="51"/>
    </location>
</feature>
<evidence type="ECO:0000313" key="3">
    <source>
        <dbReference type="EMBL" id="KAJ5101626.1"/>
    </source>
</evidence>
<feature type="compositionally biased region" description="Low complexity" evidence="1">
    <location>
        <begin position="80"/>
        <end position="107"/>
    </location>
</feature>
<keyword evidence="2" id="KW-0472">Membrane</keyword>
<evidence type="ECO:0000256" key="2">
    <source>
        <dbReference type="SAM" id="Phobius"/>
    </source>
</evidence>
<evidence type="ECO:0000256" key="1">
    <source>
        <dbReference type="SAM" id="MobiDB-lite"/>
    </source>
</evidence>
<comment type="caution">
    <text evidence="3">The sequence shown here is derived from an EMBL/GenBank/DDBJ whole genome shotgun (WGS) entry which is preliminary data.</text>
</comment>
<organism evidence="3 4">
    <name type="scientific">Penicillium alfredii</name>
    <dbReference type="NCBI Taxonomy" id="1506179"/>
    <lineage>
        <taxon>Eukaryota</taxon>
        <taxon>Fungi</taxon>
        <taxon>Dikarya</taxon>
        <taxon>Ascomycota</taxon>
        <taxon>Pezizomycotina</taxon>
        <taxon>Eurotiomycetes</taxon>
        <taxon>Eurotiomycetidae</taxon>
        <taxon>Eurotiales</taxon>
        <taxon>Aspergillaceae</taxon>
        <taxon>Penicillium</taxon>
    </lineage>
</organism>
<dbReference type="AlphaFoldDB" id="A0A9W9KD96"/>
<reference evidence="3" key="1">
    <citation type="submission" date="2022-11" db="EMBL/GenBank/DDBJ databases">
        <authorList>
            <person name="Petersen C."/>
        </authorList>
    </citation>
    <scope>NUCLEOTIDE SEQUENCE</scope>
    <source>
        <strain evidence="3">IBT 34128</strain>
    </source>
</reference>
<dbReference type="RefSeq" id="XP_056512457.1">
    <property type="nucleotide sequence ID" value="XM_056654430.1"/>
</dbReference>
<feature type="compositionally biased region" description="Pro residues" evidence="1">
    <location>
        <begin position="139"/>
        <end position="151"/>
    </location>
</feature>
<gene>
    <name evidence="3" type="ORF">NUU61_003848</name>
</gene>
<accession>A0A9W9KD96</accession>
<name>A0A9W9KD96_9EURO</name>
<feature type="region of interest" description="Disordered" evidence="1">
    <location>
        <begin position="60"/>
        <end position="151"/>
    </location>
</feature>
<keyword evidence="2" id="KW-1133">Transmembrane helix</keyword>
<proteinExistence type="predicted"/>
<dbReference type="PANTHER" id="PTHR28187:SF1">
    <property type="entry name" value="PROTEIN RCR1-RELATED"/>
    <property type="match status" value="1"/>
</dbReference>
<dbReference type="GeneID" id="81393598"/>
<dbReference type="Proteomes" id="UP001141434">
    <property type="component" value="Unassembled WGS sequence"/>
</dbReference>
<dbReference type="Pfam" id="PF12273">
    <property type="entry name" value="RCR"/>
    <property type="match status" value="1"/>
</dbReference>
<dbReference type="InterPro" id="IPR020999">
    <property type="entry name" value="Chitin_synth_reg_RCR"/>
</dbReference>
<dbReference type="PANTHER" id="PTHR28187">
    <property type="entry name" value="PROTEIN RCR1-RELATED"/>
    <property type="match status" value="1"/>
</dbReference>
<reference evidence="3" key="2">
    <citation type="journal article" date="2023" name="IMA Fungus">
        <title>Comparative genomic study of the Penicillium genus elucidates a diverse pangenome and 15 lateral gene transfer events.</title>
        <authorList>
            <person name="Petersen C."/>
            <person name="Sorensen T."/>
            <person name="Nielsen M.R."/>
            <person name="Sondergaard T.E."/>
            <person name="Sorensen J.L."/>
            <person name="Fitzpatrick D.A."/>
            <person name="Frisvad J.C."/>
            <person name="Nielsen K.L."/>
        </authorList>
    </citation>
    <scope>NUCLEOTIDE SEQUENCE</scope>
    <source>
        <strain evidence="3">IBT 34128</strain>
    </source>
</reference>
<evidence type="ECO:0008006" key="5">
    <source>
        <dbReference type="Google" id="ProtNLM"/>
    </source>
</evidence>